<protein>
    <submittedName>
        <fullName evidence="2">Uncharacterized protein</fullName>
    </submittedName>
</protein>
<sequence length="130" mass="14900">MKKLILFLFCLPSAISFSQKTSIWKGNSPGHPTDWHWAANWSTNALPDEFTDVIIPLDNGASINYPHIYKNDVEVNSLFMSLGANLVLDRHEIHILDLHKSYFLNDQIKHKVRLKGIEEFISDQPLNASR</sequence>
<comment type="caution">
    <text evidence="2">The sequence shown here is derived from an EMBL/GenBank/DDBJ whole genome shotgun (WGS) entry which is preliminary data.</text>
</comment>
<dbReference type="AlphaFoldDB" id="A0A9D7T047"/>
<gene>
    <name evidence="2" type="ORF">IPP15_23920</name>
</gene>
<evidence type="ECO:0000256" key="1">
    <source>
        <dbReference type="SAM" id="SignalP"/>
    </source>
</evidence>
<evidence type="ECO:0000313" key="3">
    <source>
        <dbReference type="Proteomes" id="UP000808337"/>
    </source>
</evidence>
<reference evidence="2 3" key="1">
    <citation type="submission" date="2020-10" db="EMBL/GenBank/DDBJ databases">
        <title>Connecting structure to function with the recovery of over 1000 high-quality activated sludge metagenome-assembled genomes encoding full-length rRNA genes using long-read sequencing.</title>
        <authorList>
            <person name="Singleton C.M."/>
            <person name="Petriglieri F."/>
            <person name="Kristensen J.M."/>
            <person name="Kirkegaard R.H."/>
            <person name="Michaelsen T.Y."/>
            <person name="Andersen M.H."/>
            <person name="Karst S.M."/>
            <person name="Dueholm M.S."/>
            <person name="Nielsen P.H."/>
            <person name="Albertsen M."/>
        </authorList>
    </citation>
    <scope>NUCLEOTIDE SEQUENCE [LARGE SCALE GENOMIC DNA]</scope>
    <source>
        <strain evidence="2">Ribe_18-Q3-R11-54_MAXAC.273</strain>
    </source>
</reference>
<name>A0A9D7T047_9BACT</name>
<dbReference type="Proteomes" id="UP000808337">
    <property type="component" value="Unassembled WGS sequence"/>
</dbReference>
<evidence type="ECO:0000313" key="2">
    <source>
        <dbReference type="EMBL" id="MBK9985349.1"/>
    </source>
</evidence>
<feature type="chain" id="PRO_5039469318" evidence="1">
    <location>
        <begin position="19"/>
        <end position="130"/>
    </location>
</feature>
<feature type="signal peptide" evidence="1">
    <location>
        <begin position="1"/>
        <end position="18"/>
    </location>
</feature>
<dbReference type="EMBL" id="JADKGY010000035">
    <property type="protein sequence ID" value="MBK9985349.1"/>
    <property type="molecule type" value="Genomic_DNA"/>
</dbReference>
<organism evidence="2 3">
    <name type="scientific">Candidatus Opimibacter skivensis</name>
    <dbReference type="NCBI Taxonomy" id="2982028"/>
    <lineage>
        <taxon>Bacteria</taxon>
        <taxon>Pseudomonadati</taxon>
        <taxon>Bacteroidota</taxon>
        <taxon>Saprospiria</taxon>
        <taxon>Saprospirales</taxon>
        <taxon>Saprospiraceae</taxon>
        <taxon>Candidatus Opimibacter</taxon>
    </lineage>
</organism>
<keyword evidence="1" id="KW-0732">Signal</keyword>
<accession>A0A9D7T047</accession>
<proteinExistence type="predicted"/>